<organism evidence="3 4">
    <name type="scientific">Cognatiyoonia koreensis</name>
    <dbReference type="NCBI Taxonomy" id="364200"/>
    <lineage>
        <taxon>Bacteria</taxon>
        <taxon>Pseudomonadati</taxon>
        <taxon>Pseudomonadota</taxon>
        <taxon>Alphaproteobacteria</taxon>
        <taxon>Rhodobacterales</taxon>
        <taxon>Paracoccaceae</taxon>
        <taxon>Cognatiyoonia</taxon>
    </lineage>
</organism>
<dbReference type="InterPro" id="IPR050194">
    <property type="entry name" value="Glycosyltransferase_grp1"/>
</dbReference>
<feature type="domain" description="Glycosyltransferase subfamily 4-like N-terminal" evidence="2">
    <location>
        <begin position="20"/>
        <end position="176"/>
    </location>
</feature>
<evidence type="ECO:0000259" key="2">
    <source>
        <dbReference type="Pfam" id="PF13439"/>
    </source>
</evidence>
<accession>A0A1I0RLJ8</accession>
<dbReference type="RefSeq" id="WP_089996235.1">
    <property type="nucleotide sequence ID" value="NZ_FOIZ01000002.1"/>
</dbReference>
<dbReference type="PANTHER" id="PTHR45947:SF3">
    <property type="entry name" value="SULFOQUINOVOSYL TRANSFERASE SQD2"/>
    <property type="match status" value="1"/>
</dbReference>
<dbReference type="PANTHER" id="PTHR45947">
    <property type="entry name" value="SULFOQUINOVOSYL TRANSFERASE SQD2"/>
    <property type="match status" value="1"/>
</dbReference>
<gene>
    <name evidence="3" type="ORF">SAMN04488515_2909</name>
</gene>
<keyword evidence="4" id="KW-1185">Reference proteome</keyword>
<dbReference type="Gene3D" id="3.40.50.2000">
    <property type="entry name" value="Glycogen Phosphorylase B"/>
    <property type="match status" value="2"/>
</dbReference>
<evidence type="ECO:0000313" key="3">
    <source>
        <dbReference type="EMBL" id="SEW42013.1"/>
    </source>
</evidence>
<dbReference type="InterPro" id="IPR001296">
    <property type="entry name" value="Glyco_trans_1"/>
</dbReference>
<name>A0A1I0RLJ8_9RHOB</name>
<sequence>MIVTNNSCLRMLAITVRADIGGGPEHLFQLGSNFSADVDLLIACPNEPPYWDRFTSIVGPQNMTVIPHRAFSFSVLFRLARYIRARKVDVIHSHGKGAGLYGRALSLLTGAKSLHTFHGLHVGEYGPAKKWMYLTLERLMGLLTAATITVSESERRAILAHGLVTPTKLYLVQNGVVVPETLRPEVKNDILRIIAVSRFDFQKNADLLIDIAAGLKKTGKPFHLTILGQGEGYDAIATRIVQEGLTQNLTLAGPHSTPRDVFRKNHFFLSTSRWEGMPLAVLEAMSEGLCPVVTRVNGHVDLIDSGTNGLLFETAEEAVEALVSTSANERSRMGDCARQNVAENYAVSRMAAATESIAASLVSKQAVTPHA</sequence>
<dbReference type="InterPro" id="IPR028098">
    <property type="entry name" value="Glyco_trans_4-like_N"/>
</dbReference>
<dbReference type="OrthoDB" id="9790710at2"/>
<feature type="domain" description="Glycosyl transferase family 1" evidence="1">
    <location>
        <begin position="192"/>
        <end position="335"/>
    </location>
</feature>
<proteinExistence type="predicted"/>
<dbReference type="EMBL" id="FOIZ01000002">
    <property type="protein sequence ID" value="SEW42013.1"/>
    <property type="molecule type" value="Genomic_DNA"/>
</dbReference>
<reference evidence="3 4" key="1">
    <citation type="submission" date="2016-10" db="EMBL/GenBank/DDBJ databases">
        <authorList>
            <person name="de Groot N.N."/>
        </authorList>
    </citation>
    <scope>NUCLEOTIDE SEQUENCE [LARGE SCALE GENOMIC DNA]</scope>
    <source>
        <strain evidence="3 4">DSM 17925</strain>
    </source>
</reference>
<dbReference type="GO" id="GO:0016758">
    <property type="term" value="F:hexosyltransferase activity"/>
    <property type="evidence" value="ECO:0007669"/>
    <property type="project" value="TreeGrafter"/>
</dbReference>
<keyword evidence="3" id="KW-0808">Transferase</keyword>
<dbReference type="AlphaFoldDB" id="A0A1I0RLJ8"/>
<protein>
    <submittedName>
        <fullName evidence="3">Glycosyltransferase involved in cell wall bisynthesis</fullName>
    </submittedName>
</protein>
<dbReference type="Pfam" id="PF00534">
    <property type="entry name" value="Glycos_transf_1"/>
    <property type="match status" value="1"/>
</dbReference>
<dbReference type="STRING" id="364200.SAMN04488515_2909"/>
<evidence type="ECO:0000259" key="1">
    <source>
        <dbReference type="Pfam" id="PF00534"/>
    </source>
</evidence>
<dbReference type="Proteomes" id="UP000199167">
    <property type="component" value="Unassembled WGS sequence"/>
</dbReference>
<dbReference type="Pfam" id="PF13439">
    <property type="entry name" value="Glyco_transf_4"/>
    <property type="match status" value="1"/>
</dbReference>
<evidence type="ECO:0000313" key="4">
    <source>
        <dbReference type="Proteomes" id="UP000199167"/>
    </source>
</evidence>
<dbReference type="SUPFAM" id="SSF53756">
    <property type="entry name" value="UDP-Glycosyltransferase/glycogen phosphorylase"/>
    <property type="match status" value="1"/>
</dbReference>